<dbReference type="Proteomes" id="UP000474159">
    <property type="component" value="Unassembled WGS sequence"/>
</dbReference>
<proteinExistence type="predicted"/>
<sequence length="117" mass="12823">MTARTVASNAKPTFAVWHICSRLAWFGFLVIYAGWLTSARAETIGYRLELRACLNDECRPLRTSPATHPWNGLYACQSRAATLEQLAAGQPVKWAGLPSGKWTFRARCAPIVGLASA</sequence>
<keyword evidence="1" id="KW-0472">Membrane</keyword>
<name>A0A6L3SWU2_9HYPH</name>
<keyword evidence="1" id="KW-1133">Transmembrane helix</keyword>
<keyword evidence="3" id="KW-1185">Reference proteome</keyword>
<keyword evidence="1" id="KW-0812">Transmembrane</keyword>
<protein>
    <submittedName>
        <fullName evidence="2">Uncharacterized protein</fullName>
    </submittedName>
</protein>
<dbReference type="EMBL" id="VZZK01000021">
    <property type="protein sequence ID" value="KAB1077432.1"/>
    <property type="molecule type" value="Genomic_DNA"/>
</dbReference>
<accession>A0A6L3SWU2</accession>
<reference evidence="2 3" key="1">
    <citation type="submission" date="2019-09" db="EMBL/GenBank/DDBJ databases">
        <title>YIM 48816 draft genome.</title>
        <authorList>
            <person name="Jiang L."/>
        </authorList>
    </citation>
    <scope>NUCLEOTIDE SEQUENCE [LARGE SCALE GENOMIC DNA]</scope>
    <source>
        <strain evidence="2 3">YIM 48816</strain>
    </source>
</reference>
<evidence type="ECO:0000313" key="3">
    <source>
        <dbReference type="Proteomes" id="UP000474159"/>
    </source>
</evidence>
<evidence type="ECO:0000313" key="2">
    <source>
        <dbReference type="EMBL" id="KAB1077432.1"/>
    </source>
</evidence>
<gene>
    <name evidence="2" type="ORF">F6X53_19130</name>
</gene>
<dbReference type="AlphaFoldDB" id="A0A6L3SWU2"/>
<evidence type="ECO:0000256" key="1">
    <source>
        <dbReference type="SAM" id="Phobius"/>
    </source>
</evidence>
<feature type="transmembrane region" description="Helical" evidence="1">
    <location>
        <begin position="15"/>
        <end position="37"/>
    </location>
</feature>
<comment type="caution">
    <text evidence="2">The sequence shown here is derived from an EMBL/GenBank/DDBJ whole genome shotgun (WGS) entry which is preliminary data.</text>
</comment>
<dbReference type="RefSeq" id="WP_151001792.1">
    <property type="nucleotide sequence ID" value="NZ_BPQY01000309.1"/>
</dbReference>
<organism evidence="2 3">
    <name type="scientific">Methylobacterium soli</name>
    <dbReference type="NCBI Taxonomy" id="553447"/>
    <lineage>
        <taxon>Bacteria</taxon>
        <taxon>Pseudomonadati</taxon>
        <taxon>Pseudomonadota</taxon>
        <taxon>Alphaproteobacteria</taxon>
        <taxon>Hyphomicrobiales</taxon>
        <taxon>Methylobacteriaceae</taxon>
        <taxon>Methylobacterium</taxon>
    </lineage>
</organism>
<dbReference type="OrthoDB" id="8006076at2"/>